<accession>A5CYJ0</accession>
<keyword evidence="6" id="KW-0963">Cytoplasm</keyword>
<dbReference type="Pfam" id="PF03462">
    <property type="entry name" value="PCRF"/>
    <property type="match status" value="1"/>
</dbReference>
<organism evidence="9 10">
    <name type="scientific">Pelotomaculum thermopropionicum (strain DSM 13744 / JCM 10971 / SI)</name>
    <dbReference type="NCBI Taxonomy" id="370438"/>
    <lineage>
        <taxon>Bacteria</taxon>
        <taxon>Bacillati</taxon>
        <taxon>Bacillota</taxon>
        <taxon>Clostridia</taxon>
        <taxon>Eubacteriales</taxon>
        <taxon>Desulfotomaculaceae</taxon>
        <taxon>Pelotomaculum</taxon>
    </lineage>
</organism>
<dbReference type="NCBIfam" id="TIGR00020">
    <property type="entry name" value="prfB"/>
    <property type="match status" value="1"/>
</dbReference>
<dbReference type="EMBL" id="AP009389">
    <property type="protein sequence ID" value="BAF60933.1"/>
    <property type="molecule type" value="Genomic_DNA"/>
</dbReference>
<protein>
    <recommendedName>
        <fullName evidence="3 6">Peptide chain release factor 2</fullName>
        <shortName evidence="6">RF-2</shortName>
    </recommendedName>
</protein>
<dbReference type="SMART" id="SM00937">
    <property type="entry name" value="PCRF"/>
    <property type="match status" value="1"/>
</dbReference>
<comment type="function">
    <text evidence="1 6">Peptide chain release factor 2 directs the termination of translation in response to the peptide chain termination codons UGA and UAA.</text>
</comment>
<comment type="subcellular location">
    <subcellularLocation>
        <location evidence="6">Cytoplasm</location>
    </subcellularLocation>
</comment>
<dbReference type="Gene3D" id="3.30.160.20">
    <property type="match status" value="1"/>
</dbReference>
<dbReference type="GO" id="GO:0005737">
    <property type="term" value="C:cytoplasm"/>
    <property type="evidence" value="ECO:0007669"/>
    <property type="project" value="UniProtKB-SubCell"/>
</dbReference>
<evidence type="ECO:0000256" key="5">
    <source>
        <dbReference type="ARBA" id="ARBA00022917"/>
    </source>
</evidence>
<dbReference type="eggNOG" id="COG1186">
    <property type="taxonomic scope" value="Bacteria"/>
</dbReference>
<feature type="coiled-coil region" evidence="7">
    <location>
        <begin position="35"/>
        <end position="65"/>
    </location>
</feature>
<dbReference type="Pfam" id="PF00472">
    <property type="entry name" value="RF-1"/>
    <property type="match status" value="1"/>
</dbReference>
<evidence type="ECO:0000256" key="4">
    <source>
        <dbReference type="ARBA" id="ARBA00022481"/>
    </source>
</evidence>
<feature type="modified residue" description="N5-methylglutamine" evidence="6">
    <location>
        <position position="217"/>
    </location>
</feature>
<dbReference type="PANTHER" id="PTHR43116:SF3">
    <property type="entry name" value="CLASS I PEPTIDE CHAIN RELEASE FACTOR"/>
    <property type="match status" value="1"/>
</dbReference>
<comment type="similarity">
    <text evidence="2 6">Belongs to the prokaryotic/mitochondrial release factor family.</text>
</comment>
<dbReference type="KEGG" id="pth:PTH_2752"/>
<dbReference type="FunFam" id="3.30.160.20:FF:000010">
    <property type="entry name" value="Peptide chain release factor 2"/>
    <property type="match status" value="1"/>
</dbReference>
<keyword evidence="10" id="KW-1185">Reference proteome</keyword>
<dbReference type="Gene3D" id="1.20.58.410">
    <property type="entry name" value="Release factor"/>
    <property type="match status" value="1"/>
</dbReference>
<dbReference type="InterPro" id="IPR000352">
    <property type="entry name" value="Pep_chain_release_fac_I"/>
</dbReference>
<comment type="PTM">
    <text evidence="6">Methylated by PrmC. Methylation increases the termination efficiency of RF2.</text>
</comment>
<dbReference type="HAMAP" id="MF_00094">
    <property type="entry name" value="Rel_fac_2"/>
    <property type="match status" value="1"/>
</dbReference>
<gene>
    <name evidence="9" type="primary">PrfB</name>
    <name evidence="6" type="synonym">prfB</name>
    <name evidence="9" type="ordered locus">PTH_2752</name>
</gene>
<dbReference type="STRING" id="370438.PTH_2752"/>
<evidence type="ECO:0000256" key="3">
    <source>
        <dbReference type="ARBA" id="ARBA00019192"/>
    </source>
</evidence>
<dbReference type="Proteomes" id="UP000006556">
    <property type="component" value="Chromosome"/>
</dbReference>
<reference evidence="10" key="1">
    <citation type="journal article" date="2008" name="Genome Res.">
        <title>The genome of Pelotomaculum thermopropionicum reveals niche-associated evolution in anaerobic microbiota.</title>
        <authorList>
            <person name="Kosaka T."/>
            <person name="Kato S."/>
            <person name="Shimoyama T."/>
            <person name="Ishii S."/>
            <person name="Abe T."/>
            <person name="Watanabe K."/>
        </authorList>
    </citation>
    <scope>NUCLEOTIDE SEQUENCE [LARGE SCALE GENOMIC DNA]</scope>
    <source>
        <strain evidence="10">DSM 13744 / JCM 10971 / SI</strain>
    </source>
</reference>
<dbReference type="Gene3D" id="3.30.70.1660">
    <property type="match status" value="1"/>
</dbReference>
<keyword evidence="5 6" id="KW-0648">Protein biosynthesis</keyword>
<dbReference type="AlphaFoldDB" id="A5CYJ0"/>
<dbReference type="InterPro" id="IPR005139">
    <property type="entry name" value="PCRF"/>
</dbReference>
<evidence type="ECO:0000313" key="10">
    <source>
        <dbReference type="Proteomes" id="UP000006556"/>
    </source>
</evidence>
<keyword evidence="4 6" id="KW-0488">Methylation</keyword>
<dbReference type="PANTHER" id="PTHR43116">
    <property type="entry name" value="PEPTIDE CHAIN RELEASE FACTOR 2"/>
    <property type="match status" value="1"/>
</dbReference>
<name>A5CYJ0_PELTS</name>
<evidence type="ECO:0000256" key="1">
    <source>
        <dbReference type="ARBA" id="ARBA00002613"/>
    </source>
</evidence>
<evidence type="ECO:0000259" key="8">
    <source>
        <dbReference type="PROSITE" id="PS00745"/>
    </source>
</evidence>
<proteinExistence type="inferred from homology"/>
<dbReference type="SUPFAM" id="SSF75620">
    <property type="entry name" value="Release factor"/>
    <property type="match status" value="1"/>
</dbReference>
<evidence type="ECO:0000256" key="6">
    <source>
        <dbReference type="HAMAP-Rule" id="MF_00094"/>
    </source>
</evidence>
<feature type="domain" description="Prokaryotic-type class I peptide chain release factors" evidence="8">
    <location>
        <begin position="210"/>
        <end position="226"/>
    </location>
</feature>
<evidence type="ECO:0000256" key="7">
    <source>
        <dbReference type="SAM" id="Coils"/>
    </source>
</evidence>
<sequence length="336" mass="37257">MLERQMLEPGFWDGQEKAQKAVQRLSSLRDRVAVFQRLDKDLEDLEVLAELGEEEEDEAAAAEVKQGLAVVAQKVAEMELTVLLSGPYDRGNAIVALHAGAGGTEAQDWVEMLLRMYTRWAERRGFKVEVLDLLPGDEAGTKSATIEVIGPNAYGYLRSEKGVHRLVRISPFDAAGRRHTSFASVDVLPEVDDEVDVKINPDDLKIDTFRSGGAGGQHVNKTDSAVRITHLPTGIVVTCQNERSQLANRLAAMKMLKARLIDLELRKKEAELAALRGEQQEIAWGSQIRSYVFHPYSLVKDHRTGHETGNVGAVMDGEIDSFIAAYLRENARAQNR</sequence>
<keyword evidence="7" id="KW-0175">Coiled coil</keyword>
<dbReference type="GO" id="GO:0016149">
    <property type="term" value="F:translation release factor activity, codon specific"/>
    <property type="evidence" value="ECO:0007669"/>
    <property type="project" value="UniProtKB-UniRule"/>
</dbReference>
<evidence type="ECO:0000256" key="2">
    <source>
        <dbReference type="ARBA" id="ARBA00010835"/>
    </source>
</evidence>
<evidence type="ECO:0000313" key="9">
    <source>
        <dbReference type="EMBL" id="BAF60933.1"/>
    </source>
</evidence>
<dbReference type="InterPro" id="IPR004374">
    <property type="entry name" value="PrfB"/>
</dbReference>
<dbReference type="InterPro" id="IPR045853">
    <property type="entry name" value="Pep_chain_release_fac_I_sf"/>
</dbReference>
<dbReference type="PROSITE" id="PS00745">
    <property type="entry name" value="RF_PROK_I"/>
    <property type="match status" value="1"/>
</dbReference>
<dbReference type="HOGENOM" id="CLU_036856_6_0_9"/>